<evidence type="ECO:0000313" key="3">
    <source>
        <dbReference type="EMBL" id="GCB62689.1"/>
    </source>
</evidence>
<keyword evidence="1 2" id="KW-0175">Coiled coil</keyword>
<gene>
    <name evidence="3" type="ORF">scyTo_0004288</name>
</gene>
<dbReference type="InterPro" id="IPR039902">
    <property type="entry name" value="CCDC148/CCDC112"/>
</dbReference>
<dbReference type="AlphaFoldDB" id="A0A401NPA8"/>
<dbReference type="Proteomes" id="UP000288216">
    <property type="component" value="Unassembled WGS sequence"/>
</dbReference>
<dbReference type="PANTHER" id="PTHR21549:SF0">
    <property type="entry name" value="COILED-COIL DOMAIN-CONTAINING PROTEIN 112"/>
    <property type="match status" value="1"/>
</dbReference>
<protein>
    <recommendedName>
        <fullName evidence="5">Coiled-coil domain-containing protein 112</fullName>
    </recommendedName>
</protein>
<dbReference type="STRING" id="75743.A0A401NPA8"/>
<feature type="coiled-coil region" evidence="2">
    <location>
        <begin position="425"/>
        <end position="452"/>
    </location>
</feature>
<keyword evidence="4" id="KW-1185">Reference proteome</keyword>
<comment type="caution">
    <text evidence="3">The sequence shown here is derived from an EMBL/GenBank/DDBJ whole genome shotgun (WGS) entry which is preliminary data.</text>
</comment>
<feature type="coiled-coil region" evidence="2">
    <location>
        <begin position="297"/>
        <end position="386"/>
    </location>
</feature>
<dbReference type="PANTHER" id="PTHR21549">
    <property type="entry name" value="MUTATED IN BLADDER CANCER 1"/>
    <property type="match status" value="1"/>
</dbReference>
<evidence type="ECO:0000256" key="1">
    <source>
        <dbReference type="ARBA" id="ARBA00023054"/>
    </source>
</evidence>
<evidence type="ECO:0008006" key="5">
    <source>
        <dbReference type="Google" id="ProtNLM"/>
    </source>
</evidence>
<proteinExistence type="predicted"/>
<dbReference type="OMA" id="DIKEHVQ"/>
<accession>A0A401NPA8</accession>
<evidence type="ECO:0000313" key="4">
    <source>
        <dbReference type="Proteomes" id="UP000288216"/>
    </source>
</evidence>
<reference evidence="3 4" key="1">
    <citation type="journal article" date="2018" name="Nat. Ecol. Evol.">
        <title>Shark genomes provide insights into elasmobranch evolution and the origin of vertebrates.</title>
        <authorList>
            <person name="Hara Y"/>
            <person name="Yamaguchi K"/>
            <person name="Onimaru K"/>
            <person name="Kadota M"/>
            <person name="Koyanagi M"/>
            <person name="Keeley SD"/>
            <person name="Tatsumi K"/>
            <person name="Tanaka K"/>
            <person name="Motone F"/>
            <person name="Kageyama Y"/>
            <person name="Nozu R"/>
            <person name="Adachi N"/>
            <person name="Nishimura O"/>
            <person name="Nakagawa R"/>
            <person name="Tanegashima C"/>
            <person name="Kiyatake I"/>
            <person name="Matsumoto R"/>
            <person name="Murakumo K"/>
            <person name="Nishida K"/>
            <person name="Terakita A"/>
            <person name="Kuratani S"/>
            <person name="Sato K"/>
            <person name="Hyodo S Kuraku.S."/>
        </authorList>
    </citation>
    <scope>NUCLEOTIDE SEQUENCE [LARGE SCALE GENOMIC DNA]</scope>
</reference>
<dbReference type="EMBL" id="BFAA01001262">
    <property type="protein sequence ID" value="GCB62689.1"/>
    <property type="molecule type" value="Genomic_DNA"/>
</dbReference>
<feature type="coiled-coil region" evidence="2">
    <location>
        <begin position="122"/>
        <end position="149"/>
    </location>
</feature>
<sequence length="494" mass="58405">MAALATIVMAGDCGRMLDSVSGQQQVLVPGCRELGGKAAFSRELCKLRLQIANLEKDKNTHLFNKRNEFRAEYSALEELELKLTNNRKTEKMKVQRHLAKIHHNVKRFQSQLMDVKPTPEFIEKLKEIMEEVENAISVFKEEQRQMYEEFLKEEKTTTQEISAVEKKIEVWAQTPTITMTPKTTVAKGASIKSGPDSVLVEIAEFDQFLQQTGRQGGWDDFDHHNFLKVWIKHKGKPSFIEEALQYLVGRTHEDIMQHVQWYQEFLFLEERQKEAIQKWKTKKQYEKMNLLRMQVQAEEELDAVHLAKEKAKQLKLEKERKEQEAHLQSWKKQKELELALEEEQKMKEQVEKMKRQRKENQKRLELKRMLKDCAEQKKEKEEFLRLEAQMRGEAEREARQWLVARDISRFQDRDFQKLECKLADKRAKEGKEDEREKRLAKLKEKVDAQIQRDPSRLFKPTKGWAEHIKDTGQNNGGPMLFLPHRAIPSWRQGI</sequence>
<evidence type="ECO:0000256" key="2">
    <source>
        <dbReference type="SAM" id="Coils"/>
    </source>
</evidence>
<organism evidence="3 4">
    <name type="scientific">Scyliorhinus torazame</name>
    <name type="common">Cloudy catshark</name>
    <name type="synonym">Catulus torazame</name>
    <dbReference type="NCBI Taxonomy" id="75743"/>
    <lineage>
        <taxon>Eukaryota</taxon>
        <taxon>Metazoa</taxon>
        <taxon>Chordata</taxon>
        <taxon>Craniata</taxon>
        <taxon>Vertebrata</taxon>
        <taxon>Chondrichthyes</taxon>
        <taxon>Elasmobranchii</taxon>
        <taxon>Galeomorphii</taxon>
        <taxon>Galeoidea</taxon>
        <taxon>Carcharhiniformes</taxon>
        <taxon>Scyliorhinidae</taxon>
        <taxon>Scyliorhinus</taxon>
    </lineage>
</organism>
<name>A0A401NPA8_SCYTO</name>
<dbReference type="OrthoDB" id="2152435at2759"/>